<comment type="caution">
    <text evidence="2">The sequence shown here is derived from an EMBL/GenBank/DDBJ whole genome shotgun (WGS) entry which is preliminary data.</text>
</comment>
<protein>
    <submittedName>
        <fullName evidence="2">Dehydrogenase</fullName>
    </submittedName>
</protein>
<evidence type="ECO:0000313" key="2">
    <source>
        <dbReference type="EMBL" id="KAA3504347.1"/>
    </source>
</evidence>
<feature type="chain" id="PRO_5041659114" evidence="1">
    <location>
        <begin position="18"/>
        <end position="97"/>
    </location>
</feature>
<gene>
    <name evidence="2" type="ORF">DXM27_03660</name>
</gene>
<organism evidence="2 3">
    <name type="scientific">Rhizobium rhizogenes</name>
    <name type="common">Agrobacterium rhizogenes</name>
    <dbReference type="NCBI Taxonomy" id="359"/>
    <lineage>
        <taxon>Bacteria</taxon>
        <taxon>Pseudomonadati</taxon>
        <taxon>Pseudomonadota</taxon>
        <taxon>Alphaproteobacteria</taxon>
        <taxon>Hyphomicrobiales</taxon>
        <taxon>Rhizobiaceae</taxon>
        <taxon>Rhizobium/Agrobacterium group</taxon>
        <taxon>Rhizobium</taxon>
    </lineage>
</organism>
<dbReference type="Proteomes" id="UP000473658">
    <property type="component" value="Unassembled WGS sequence"/>
</dbReference>
<dbReference type="PROSITE" id="PS51257">
    <property type="entry name" value="PROKAR_LIPOPROTEIN"/>
    <property type="match status" value="1"/>
</dbReference>
<evidence type="ECO:0000256" key="1">
    <source>
        <dbReference type="SAM" id="SignalP"/>
    </source>
</evidence>
<accession>A0AA88F6I4</accession>
<name>A0AA88F6I4_RHIRH</name>
<dbReference type="AlphaFoldDB" id="A0AA88F6I4"/>
<dbReference type="EMBL" id="QRFF01000001">
    <property type="protein sequence ID" value="KAA3504347.1"/>
    <property type="molecule type" value="Genomic_DNA"/>
</dbReference>
<proteinExistence type="predicted"/>
<evidence type="ECO:0000313" key="3">
    <source>
        <dbReference type="Proteomes" id="UP000473658"/>
    </source>
</evidence>
<feature type="signal peptide" evidence="1">
    <location>
        <begin position="1"/>
        <end position="17"/>
    </location>
</feature>
<sequence length="97" mass="10632">MKLSKILMLAVLPLALAACSVSTKSVSPVKPPVIAAPDSALMKVCAMPANIGDKPLTQEQVEDLWIADRTAVLECYRRHLALRNYIFDRDDALRGKP</sequence>
<reference evidence="2 3" key="1">
    <citation type="submission" date="2018-08" db="EMBL/GenBank/DDBJ databases">
        <title>Crown Gall in kiwifruit.</title>
        <authorList>
            <person name="Visnovsky S.B."/>
            <person name="Pitman A.R."/>
        </authorList>
    </citation>
    <scope>NUCLEOTIDE SEQUENCE [LARGE SCALE GENOMIC DNA]</scope>
    <source>
        <strain evidence="2 3">SBV_302_78_2</strain>
    </source>
</reference>
<keyword evidence="1" id="KW-0732">Signal</keyword>